<evidence type="ECO:0000313" key="2">
    <source>
        <dbReference type="Proteomes" id="UP001153334"/>
    </source>
</evidence>
<comment type="caution">
    <text evidence="1">The sequence shown here is derived from an EMBL/GenBank/DDBJ whole genome shotgun (WGS) entry which is preliminary data.</text>
</comment>
<accession>A0ACC2J7A9</accession>
<gene>
    <name evidence="1" type="ORF">ONZ43_g765</name>
</gene>
<name>A0ACC2J7A9_9PEZI</name>
<proteinExistence type="predicted"/>
<keyword evidence="2" id="KW-1185">Reference proteome</keyword>
<dbReference type="Proteomes" id="UP001153334">
    <property type="component" value="Unassembled WGS sequence"/>
</dbReference>
<reference evidence="1" key="1">
    <citation type="submission" date="2022-11" db="EMBL/GenBank/DDBJ databases">
        <title>Genome Sequence of Nemania bipapillata.</title>
        <authorList>
            <person name="Buettner E."/>
        </authorList>
    </citation>
    <scope>NUCLEOTIDE SEQUENCE</scope>
    <source>
        <strain evidence="1">CP14</strain>
    </source>
</reference>
<dbReference type="EMBL" id="JAPESX010000108">
    <property type="protein sequence ID" value="KAJ8123234.1"/>
    <property type="molecule type" value="Genomic_DNA"/>
</dbReference>
<protein>
    <submittedName>
        <fullName evidence="1">Uncharacterized protein</fullName>
    </submittedName>
</protein>
<organism evidence="1 2">
    <name type="scientific">Nemania bipapillata</name>
    <dbReference type="NCBI Taxonomy" id="110536"/>
    <lineage>
        <taxon>Eukaryota</taxon>
        <taxon>Fungi</taxon>
        <taxon>Dikarya</taxon>
        <taxon>Ascomycota</taxon>
        <taxon>Pezizomycotina</taxon>
        <taxon>Sordariomycetes</taxon>
        <taxon>Xylariomycetidae</taxon>
        <taxon>Xylariales</taxon>
        <taxon>Xylariaceae</taxon>
        <taxon>Nemania</taxon>
    </lineage>
</organism>
<sequence>MEDTANDDRAYALDTFEDAEAEDEVDAQYSDDDEPEYDEDEMGGDYDTRNYEQPADDDDDSHDEDLKPHQLDPEFDDGESWDEEEQEEFLDEEDEGEYEIDNETAEPGAQRMVQAEPTVIEISSSDDEDEEEGEDEDDEEDKEQLHNTTTAFQRADAHLDYGTSPSYQQTTSERDPQQARIKDEESEIISQVAISAVDSYSEASSESHEYTRPHVEGEGEDEDGYSDEGADEEEARDETKSEEDEQDEIHMIKPSNNQAEQHAGPETEPKHEAEPKPDAMIGGAHDHDNLSPHQTMPSLELHETADAGIISKIPVEDVAIVPLSAADGLEMLSRAVDKESDALSHSVFTESVVEEIATETINDEQSPELPEDDNIQIDQSSSIQKSVTSQSRLELSIQGTGENKTAEIASLKPETQHLPFTVNNGNPRVTAPSSPPLTQSFQSHIEGDKSTLEEIALTSTAEMAIIQLETPLDTQVTDGALIDTANTSMSIAESFESYMAIEQQILDDIESTIMEKPVEDPVPHEANTDIEKVNVEQERNSSLIVEIQARPPSNEPPVASSPAPSFQTQLDEGELASPGSLEQTEQDSQFPQNSSLKDDLDASDTYTNKSFASHIEIDEELQASILEFSQLEEYSTHDADDIYDASAQIDTSEAYDESGNTGIVETASPSLRENTPSMQLADEISTQLRRNFVSGVSSSEEDSDGSMHNDPSVHLARVANASKGATRKRAASTSLYRPRKRLLDARRSPTPETDDSSIRLARASLASQASRSEEESSSMTAAKLQLARHLRDELPDCISLEGLRQHLTKSLDVIAVAAMQPPDPQRAKSGPREYMMSFTIVDYTIGPYAVVEVLIYRPHKDSLPVVKYGDIVLLRNFTVVSLPNKGFGLRSNDVSSWAVFDYEDEPAQIRGPPVEYSATEALYVSYLREWFRLLDVNARAKLERANQKIIGAGKSK</sequence>
<evidence type="ECO:0000313" key="1">
    <source>
        <dbReference type="EMBL" id="KAJ8123234.1"/>
    </source>
</evidence>